<dbReference type="Pfam" id="PF00531">
    <property type="entry name" value="Death"/>
    <property type="match status" value="1"/>
</dbReference>
<dbReference type="GeneID" id="115921462"/>
<sequence>MAESSIAGSDRMPPLTDLKLNEIGEALGVNENVMTLGLHLGFPRPKMEMFLATNRADGNVSPKGTKNMLFAWRNTTPSAKQVAELRDALVKADLRLVADEHL</sequence>
<dbReference type="InterPro" id="IPR011029">
    <property type="entry name" value="DEATH-like_dom_sf"/>
</dbReference>
<accession>A0A7M7ND21</accession>
<protein>
    <recommendedName>
        <fullName evidence="1">Death domain-containing protein</fullName>
    </recommendedName>
</protein>
<dbReference type="OMA" id="KEINQQP"/>
<dbReference type="Proteomes" id="UP000007110">
    <property type="component" value="Unassembled WGS sequence"/>
</dbReference>
<dbReference type="InterPro" id="IPR000488">
    <property type="entry name" value="Death_dom"/>
</dbReference>
<dbReference type="GO" id="GO:0007165">
    <property type="term" value="P:signal transduction"/>
    <property type="evidence" value="ECO:0007669"/>
    <property type="project" value="InterPro"/>
</dbReference>
<name>A0A7M7ND21_STRPU</name>
<dbReference type="AlphaFoldDB" id="A0A7M7ND21"/>
<evidence type="ECO:0000313" key="3">
    <source>
        <dbReference type="Proteomes" id="UP000007110"/>
    </source>
</evidence>
<dbReference type="OrthoDB" id="10412462at2759"/>
<reference evidence="3" key="1">
    <citation type="submission" date="2015-02" db="EMBL/GenBank/DDBJ databases">
        <title>Genome sequencing for Strongylocentrotus purpuratus.</title>
        <authorList>
            <person name="Murali S."/>
            <person name="Liu Y."/>
            <person name="Vee V."/>
            <person name="English A."/>
            <person name="Wang M."/>
            <person name="Skinner E."/>
            <person name="Han Y."/>
            <person name="Muzny D.M."/>
            <person name="Worley K.C."/>
            <person name="Gibbs R.A."/>
        </authorList>
    </citation>
    <scope>NUCLEOTIDE SEQUENCE</scope>
</reference>
<dbReference type="RefSeq" id="XP_030834822.1">
    <property type="nucleotide sequence ID" value="XM_030978962.1"/>
</dbReference>
<evidence type="ECO:0000313" key="2">
    <source>
        <dbReference type="EnsemblMetazoa" id="XP_030834822"/>
    </source>
</evidence>
<keyword evidence="3" id="KW-1185">Reference proteome</keyword>
<feature type="domain" description="Death" evidence="1">
    <location>
        <begin position="22"/>
        <end position="99"/>
    </location>
</feature>
<proteinExistence type="predicted"/>
<dbReference type="SUPFAM" id="SSF47986">
    <property type="entry name" value="DEATH domain"/>
    <property type="match status" value="1"/>
</dbReference>
<organism evidence="2 3">
    <name type="scientific">Strongylocentrotus purpuratus</name>
    <name type="common">Purple sea urchin</name>
    <dbReference type="NCBI Taxonomy" id="7668"/>
    <lineage>
        <taxon>Eukaryota</taxon>
        <taxon>Metazoa</taxon>
        <taxon>Echinodermata</taxon>
        <taxon>Eleutherozoa</taxon>
        <taxon>Echinozoa</taxon>
        <taxon>Echinoidea</taxon>
        <taxon>Euechinoidea</taxon>
        <taxon>Echinacea</taxon>
        <taxon>Camarodonta</taxon>
        <taxon>Echinidea</taxon>
        <taxon>Strongylocentrotidae</taxon>
        <taxon>Strongylocentrotus</taxon>
    </lineage>
</organism>
<dbReference type="KEGG" id="spu:115921462"/>
<dbReference type="InParanoid" id="A0A7M7ND21"/>
<reference evidence="2" key="2">
    <citation type="submission" date="2021-01" db="UniProtKB">
        <authorList>
            <consortium name="EnsemblMetazoa"/>
        </authorList>
    </citation>
    <scope>IDENTIFICATION</scope>
</reference>
<dbReference type="Gene3D" id="1.10.533.10">
    <property type="entry name" value="Death Domain, Fas"/>
    <property type="match status" value="1"/>
</dbReference>
<dbReference type="EnsemblMetazoa" id="XM_030978962">
    <property type="protein sequence ID" value="XP_030834822"/>
    <property type="gene ID" value="LOC115921462"/>
</dbReference>
<evidence type="ECO:0000259" key="1">
    <source>
        <dbReference type="Pfam" id="PF00531"/>
    </source>
</evidence>
<dbReference type="CDD" id="cd01670">
    <property type="entry name" value="Death"/>
    <property type="match status" value="1"/>
</dbReference>